<dbReference type="GO" id="GO:0006508">
    <property type="term" value="P:proteolysis"/>
    <property type="evidence" value="ECO:0007669"/>
    <property type="project" value="InterPro"/>
</dbReference>
<accession>A0A839UN83</accession>
<dbReference type="InterPro" id="IPR003709">
    <property type="entry name" value="VanY-like_core_dom"/>
</dbReference>
<dbReference type="Proteomes" id="UP000559987">
    <property type="component" value="Unassembled WGS sequence"/>
</dbReference>
<dbReference type="EMBL" id="JACHXZ010000003">
    <property type="protein sequence ID" value="MBB3169302.1"/>
    <property type="molecule type" value="Genomic_DNA"/>
</dbReference>
<feature type="domain" description="D-alanyl-D-alanine carboxypeptidase-like core" evidence="1">
    <location>
        <begin position="29"/>
        <end position="180"/>
    </location>
</feature>
<gene>
    <name evidence="2" type="ORF">FHS30_002510</name>
</gene>
<dbReference type="Pfam" id="PF02557">
    <property type="entry name" value="VanY"/>
    <property type="match status" value="1"/>
</dbReference>
<dbReference type="GO" id="GO:0004180">
    <property type="term" value="F:carboxypeptidase activity"/>
    <property type="evidence" value="ECO:0007669"/>
    <property type="project" value="UniProtKB-KW"/>
</dbReference>
<dbReference type="PANTHER" id="PTHR34385">
    <property type="entry name" value="D-ALANYL-D-ALANINE CARBOXYPEPTIDASE"/>
    <property type="match status" value="1"/>
</dbReference>
<keyword evidence="2" id="KW-0645">Protease</keyword>
<comment type="caution">
    <text evidence="2">The sequence shown here is derived from an EMBL/GenBank/DDBJ whole genome shotgun (WGS) entry which is preliminary data.</text>
</comment>
<keyword evidence="2" id="KW-0121">Carboxypeptidase</keyword>
<evidence type="ECO:0000313" key="3">
    <source>
        <dbReference type="Proteomes" id="UP000559987"/>
    </source>
</evidence>
<proteinExistence type="predicted"/>
<protein>
    <submittedName>
        <fullName evidence="2">LAS superfamily LD-carboxypeptidase LdcB</fullName>
    </submittedName>
</protein>
<organism evidence="2 3">
    <name type="scientific">Simiduia aestuariiviva</name>
    <dbReference type="NCBI Taxonomy" id="1510459"/>
    <lineage>
        <taxon>Bacteria</taxon>
        <taxon>Pseudomonadati</taxon>
        <taxon>Pseudomonadota</taxon>
        <taxon>Gammaproteobacteria</taxon>
        <taxon>Cellvibrionales</taxon>
        <taxon>Cellvibrionaceae</taxon>
        <taxon>Simiduia</taxon>
    </lineage>
</organism>
<dbReference type="Gene3D" id="3.30.1380.10">
    <property type="match status" value="1"/>
</dbReference>
<reference evidence="2 3" key="1">
    <citation type="submission" date="2020-08" db="EMBL/GenBank/DDBJ databases">
        <title>Genomic Encyclopedia of Type Strains, Phase III (KMG-III): the genomes of soil and plant-associated and newly described type strains.</title>
        <authorList>
            <person name="Whitman W."/>
        </authorList>
    </citation>
    <scope>NUCLEOTIDE SEQUENCE [LARGE SCALE GENOMIC DNA]</scope>
    <source>
        <strain evidence="2 3">CECT 8571</strain>
    </source>
</reference>
<dbReference type="SUPFAM" id="SSF55166">
    <property type="entry name" value="Hedgehog/DD-peptidase"/>
    <property type="match status" value="1"/>
</dbReference>
<keyword evidence="2" id="KW-0378">Hydrolase</keyword>
<name>A0A839UN83_9GAMM</name>
<dbReference type="InterPro" id="IPR009045">
    <property type="entry name" value="Zn_M74/Hedgehog-like"/>
</dbReference>
<dbReference type="PANTHER" id="PTHR34385:SF1">
    <property type="entry name" value="PEPTIDOGLYCAN L-ALANYL-D-GLUTAMATE ENDOPEPTIDASE CWLK"/>
    <property type="match status" value="1"/>
</dbReference>
<dbReference type="AlphaFoldDB" id="A0A839UN83"/>
<dbReference type="InterPro" id="IPR052179">
    <property type="entry name" value="DD-CPase-like"/>
</dbReference>
<keyword evidence="3" id="KW-1185">Reference proteome</keyword>
<dbReference type="CDD" id="cd14847">
    <property type="entry name" value="DD-carboxypeptidase_like"/>
    <property type="match status" value="1"/>
</dbReference>
<evidence type="ECO:0000313" key="2">
    <source>
        <dbReference type="EMBL" id="MBB3169302.1"/>
    </source>
</evidence>
<dbReference type="RefSeq" id="WP_183910782.1">
    <property type="nucleotide sequence ID" value="NZ_JACHXZ010000003.1"/>
</dbReference>
<evidence type="ECO:0000259" key="1">
    <source>
        <dbReference type="Pfam" id="PF02557"/>
    </source>
</evidence>
<sequence>MIPKNLTTDPLIYGLVPPPLETCLGAPVQPALISALTDMASAARAAGFDLAIASGYRDFARQLLIFNAKARGERPLLNDRGQPVKASNLSTDELLSAILRWSALPGASRHHWGTDIDVYDAGVCVDGYSLALTTAECEGVMAPFHLWLSEYLATQSLFIRPYCQDRGGVAPEPWHLSFAPLAQAYRQAFNVRDLEQVLKAADVALKDAVLARLMALVTRYVV</sequence>